<sequence length="233" mass="27111">MFKCFNTVSGSIKTLQKNSSCAFSFQSLKKLCQIYLTETPESAKPPYNFICQVGNPVLRQKASFIDEKIIQTQEFQKILDHLYELLKKNDTVGLAAPQIGLPWQLFVVEMTEESIEHIHPYIRKCYGITPHPLTYFINPKMNIINSEEVVHFETCASIDCYYAEVPRPKEVQIEALNKFGESFSMKAEGWLARIIHHEMDHLKGHLYTDRMFPFSFNYGKWEKIDKCEKDIVN</sequence>
<dbReference type="GeneID" id="102654737"/>
<dbReference type="PRINTS" id="PR01576">
    <property type="entry name" value="PDEFORMYLASE"/>
</dbReference>
<protein>
    <recommendedName>
        <fullName evidence="7">Peptide deformylase</fullName>
        <ecNumber evidence="7">3.5.1.88</ecNumber>
    </recommendedName>
</protein>
<dbReference type="GO" id="GO:0005739">
    <property type="term" value="C:mitochondrion"/>
    <property type="evidence" value="ECO:0007669"/>
    <property type="project" value="TreeGrafter"/>
</dbReference>
<evidence type="ECO:0000256" key="2">
    <source>
        <dbReference type="ARBA" id="ARBA00022723"/>
    </source>
</evidence>
<dbReference type="Proteomes" id="UP000005203">
    <property type="component" value="Linkage group LG15"/>
</dbReference>
<dbReference type="PANTHER" id="PTHR10458">
    <property type="entry name" value="PEPTIDE DEFORMYLASE"/>
    <property type="match status" value="1"/>
</dbReference>
<keyword evidence="3 7" id="KW-0378">Hydrolase</keyword>
<keyword evidence="2 7" id="KW-0479">Metal-binding</keyword>
<reference evidence="10" key="2">
    <citation type="submission" date="2025-04" db="UniProtKB">
        <authorList>
            <consortium name="RefSeq"/>
        </authorList>
    </citation>
    <scope>IDENTIFICATION</scope>
    <source>
        <strain evidence="10">DH4</strain>
        <tissue evidence="10">Whole body</tissue>
    </source>
</reference>
<dbReference type="OMA" id="ILYPMRI"/>
<reference evidence="8" key="1">
    <citation type="submission" date="2021-01" db="UniProtKB">
        <authorList>
            <consortium name="EnsemblMetazoa"/>
        </authorList>
    </citation>
    <scope>IDENTIFICATION</scope>
    <source>
        <strain evidence="8">DH4</strain>
    </source>
</reference>
<dbReference type="PANTHER" id="PTHR10458:SF2">
    <property type="entry name" value="PEPTIDE DEFORMYLASE, MITOCHONDRIAL"/>
    <property type="match status" value="1"/>
</dbReference>
<dbReference type="RefSeq" id="XP_006563707.1">
    <property type="nucleotide sequence ID" value="XM_006563644.3"/>
</dbReference>
<keyword evidence="4 7" id="KW-0648">Protein biosynthesis</keyword>
<comment type="function">
    <text evidence="5 7">Removes the formyl group from the N-terminal Met of newly synthesized proteins.</text>
</comment>
<evidence type="ECO:0000313" key="10">
    <source>
        <dbReference type="RefSeq" id="XP_006563707.1"/>
    </source>
</evidence>
<dbReference type="GO" id="GO:0042586">
    <property type="term" value="F:peptide deformylase activity"/>
    <property type="evidence" value="ECO:0007669"/>
    <property type="project" value="UniProtKB-EC"/>
</dbReference>
<organism evidence="8">
    <name type="scientific">Apis mellifera</name>
    <name type="common">Honeybee</name>
    <dbReference type="NCBI Taxonomy" id="7460"/>
    <lineage>
        <taxon>Eukaryota</taxon>
        <taxon>Metazoa</taxon>
        <taxon>Ecdysozoa</taxon>
        <taxon>Arthropoda</taxon>
        <taxon>Hexapoda</taxon>
        <taxon>Insecta</taxon>
        <taxon>Pterygota</taxon>
        <taxon>Neoptera</taxon>
        <taxon>Endopterygota</taxon>
        <taxon>Hymenoptera</taxon>
        <taxon>Apocrita</taxon>
        <taxon>Aculeata</taxon>
        <taxon>Apoidea</taxon>
        <taxon>Anthophila</taxon>
        <taxon>Apidae</taxon>
        <taxon>Apis</taxon>
    </lineage>
</organism>
<dbReference type="KEGG" id="ame:102654737"/>
<dbReference type="PIRSF" id="PIRSF004749">
    <property type="entry name" value="Pep_def"/>
    <property type="match status" value="1"/>
</dbReference>
<evidence type="ECO:0000256" key="4">
    <source>
        <dbReference type="ARBA" id="ARBA00022917"/>
    </source>
</evidence>
<comment type="similarity">
    <text evidence="1 7">Belongs to the polypeptide deformylase family.</text>
</comment>
<evidence type="ECO:0000256" key="6">
    <source>
        <dbReference type="ARBA" id="ARBA00048875"/>
    </source>
</evidence>
<dbReference type="SUPFAM" id="SSF56420">
    <property type="entry name" value="Peptide deformylase"/>
    <property type="match status" value="1"/>
</dbReference>
<dbReference type="FunFam" id="3.90.45.10:FF:000003">
    <property type="entry name" value="Peptide deformylase"/>
    <property type="match status" value="1"/>
</dbReference>
<accession>A0A8B6YYP4</accession>
<dbReference type="CDD" id="cd00487">
    <property type="entry name" value="Pep_deformylase"/>
    <property type="match status" value="1"/>
</dbReference>
<evidence type="ECO:0000313" key="8">
    <source>
        <dbReference type="EnsemblMetazoa" id="XP_006563707"/>
    </source>
</evidence>
<dbReference type="HAMAP" id="MF_00163">
    <property type="entry name" value="Pep_deformylase"/>
    <property type="match status" value="1"/>
</dbReference>
<evidence type="ECO:0000256" key="7">
    <source>
        <dbReference type="RuleBase" id="RU362111"/>
    </source>
</evidence>
<proteinExistence type="inferred from homology"/>
<dbReference type="EnsemblMetazoa" id="XM_006563644">
    <property type="protein sequence ID" value="XP_006563707"/>
    <property type="gene ID" value="LOC102654737"/>
</dbReference>
<dbReference type="OrthoDB" id="276063at2759"/>
<dbReference type="InterPro" id="IPR023635">
    <property type="entry name" value="Peptide_deformylase"/>
</dbReference>
<dbReference type="GO" id="GO:0006412">
    <property type="term" value="P:translation"/>
    <property type="evidence" value="ECO:0007669"/>
    <property type="project" value="UniProtKB-KW"/>
</dbReference>
<dbReference type="AlphaFoldDB" id="A0A7M7GRA8"/>
<dbReference type="NCBIfam" id="NF001159">
    <property type="entry name" value="PRK00150.1-3"/>
    <property type="match status" value="1"/>
</dbReference>
<dbReference type="Pfam" id="PF01327">
    <property type="entry name" value="Pep_deformylase"/>
    <property type="match status" value="1"/>
</dbReference>
<dbReference type="Gene3D" id="3.90.45.10">
    <property type="entry name" value="Peptide deformylase"/>
    <property type="match status" value="1"/>
</dbReference>
<dbReference type="GO" id="GO:0046872">
    <property type="term" value="F:metal ion binding"/>
    <property type="evidence" value="ECO:0007669"/>
    <property type="project" value="UniProtKB-KW"/>
</dbReference>
<evidence type="ECO:0000256" key="1">
    <source>
        <dbReference type="ARBA" id="ARBA00010759"/>
    </source>
</evidence>
<dbReference type="InterPro" id="IPR036821">
    <property type="entry name" value="Peptide_deformylase_sf"/>
</dbReference>
<gene>
    <name evidence="8" type="primary">102654737</name>
    <name evidence="10" type="synonym">LOC102654737</name>
</gene>
<accession>A0A7M7GRA8</accession>
<evidence type="ECO:0000256" key="5">
    <source>
        <dbReference type="ARBA" id="ARBA00037114"/>
    </source>
</evidence>
<evidence type="ECO:0000256" key="3">
    <source>
        <dbReference type="ARBA" id="ARBA00022801"/>
    </source>
</evidence>
<keyword evidence="9" id="KW-1185">Reference proteome</keyword>
<evidence type="ECO:0000313" key="9">
    <source>
        <dbReference type="Proteomes" id="UP000005203"/>
    </source>
</evidence>
<comment type="catalytic activity">
    <reaction evidence="6 7">
        <text>N-terminal N-formyl-L-methionyl-[peptide] + H2O = N-terminal L-methionyl-[peptide] + formate</text>
        <dbReference type="Rhea" id="RHEA:24420"/>
        <dbReference type="Rhea" id="RHEA-COMP:10639"/>
        <dbReference type="Rhea" id="RHEA-COMP:10640"/>
        <dbReference type="ChEBI" id="CHEBI:15377"/>
        <dbReference type="ChEBI" id="CHEBI:15740"/>
        <dbReference type="ChEBI" id="CHEBI:49298"/>
        <dbReference type="ChEBI" id="CHEBI:64731"/>
        <dbReference type="EC" id="3.5.1.88"/>
    </reaction>
</comment>
<name>A0A7M7GRA8_APIME</name>
<dbReference type="EC" id="3.5.1.88" evidence="7"/>